<reference evidence="2" key="1">
    <citation type="submission" date="2015-11" db="EMBL/GenBank/DDBJ databases">
        <title>De novo transcriptome assembly of four potential Pierce s Disease insect vectors from Arizona vineyards.</title>
        <authorList>
            <person name="Tassone E.E."/>
        </authorList>
    </citation>
    <scope>NUCLEOTIDE SEQUENCE</scope>
</reference>
<dbReference type="EMBL" id="GEBQ01019487">
    <property type="protein sequence ID" value="JAT20490.1"/>
    <property type="molecule type" value="Transcribed_RNA"/>
</dbReference>
<organism evidence="2">
    <name type="scientific">Graphocephala atropunctata</name>
    <dbReference type="NCBI Taxonomy" id="36148"/>
    <lineage>
        <taxon>Eukaryota</taxon>
        <taxon>Metazoa</taxon>
        <taxon>Ecdysozoa</taxon>
        <taxon>Arthropoda</taxon>
        <taxon>Hexapoda</taxon>
        <taxon>Insecta</taxon>
        <taxon>Pterygota</taxon>
        <taxon>Neoptera</taxon>
        <taxon>Paraneoptera</taxon>
        <taxon>Hemiptera</taxon>
        <taxon>Auchenorrhyncha</taxon>
        <taxon>Membracoidea</taxon>
        <taxon>Cicadellidae</taxon>
        <taxon>Cicadellinae</taxon>
        <taxon>Cicadellini</taxon>
        <taxon>Graphocephala</taxon>
    </lineage>
</organism>
<accession>A0A1B6L9V7</accession>
<evidence type="ECO:0000313" key="2">
    <source>
        <dbReference type="EMBL" id="JAT20490.1"/>
    </source>
</evidence>
<keyword evidence="1" id="KW-0175">Coiled coil</keyword>
<name>A0A1B6L9V7_9HEMI</name>
<feature type="non-terminal residue" evidence="2">
    <location>
        <position position="217"/>
    </location>
</feature>
<protein>
    <submittedName>
        <fullName evidence="2">Uncharacterized protein</fullName>
    </submittedName>
</protein>
<feature type="coiled-coil region" evidence="1">
    <location>
        <begin position="33"/>
        <end position="123"/>
    </location>
</feature>
<proteinExistence type="predicted"/>
<gene>
    <name evidence="2" type="ORF">g.4540</name>
</gene>
<dbReference type="AlphaFoldDB" id="A0A1B6L9V7"/>
<evidence type="ECO:0000256" key="1">
    <source>
        <dbReference type="SAM" id="Coils"/>
    </source>
</evidence>
<sequence length="217" mass="24841">MNNKYNKSEDFYMTPKTLVNNGTQTKWIDHYDVVSSNERIKTLEEEISEKEIAIIKLKEEINSLQMAKNTVDVGVNTQDFQTRILVRELKETKLELQNLRSVIQILEEDKKRLLEEVSLARTKTTTGKCLFCFPSLVSKPNGGTENVWIRPKNTASKPRTTSSVTVCENTYSILSTTYSKSIETHEDAAYTLDEEKFTTNQRQKSGKNYTSNLVILA</sequence>